<organism evidence="1 2">
    <name type="scientific">Candidatus Ignatzschineria merdigallinarum</name>
    <dbReference type="NCBI Taxonomy" id="2838621"/>
    <lineage>
        <taxon>Bacteria</taxon>
        <taxon>Pseudomonadati</taxon>
        <taxon>Pseudomonadota</taxon>
        <taxon>Gammaproteobacteria</taxon>
        <taxon>Cardiobacteriales</taxon>
        <taxon>Ignatzschineriaceae</taxon>
        <taxon>Ignatzschineria</taxon>
    </lineage>
</organism>
<comment type="caution">
    <text evidence="1">The sequence shown here is derived from an EMBL/GenBank/DDBJ whole genome shotgun (WGS) entry which is preliminary data.</text>
</comment>
<gene>
    <name evidence="1" type="ORF">H9889_09485</name>
</gene>
<dbReference type="PROSITE" id="PS51257">
    <property type="entry name" value="PROKAR_LIPOPROTEIN"/>
    <property type="match status" value="1"/>
</dbReference>
<accession>A0A9D1Q6T4</accession>
<protein>
    <recommendedName>
        <fullName evidence="3">Lipoprotein</fullName>
    </recommendedName>
</protein>
<reference evidence="1" key="2">
    <citation type="submission" date="2021-04" db="EMBL/GenBank/DDBJ databases">
        <authorList>
            <person name="Gilroy R."/>
        </authorList>
    </citation>
    <scope>NUCLEOTIDE SEQUENCE</scope>
    <source>
        <strain evidence="1">CHK160-9182</strain>
    </source>
</reference>
<dbReference type="Proteomes" id="UP000823934">
    <property type="component" value="Unassembled WGS sequence"/>
</dbReference>
<dbReference type="AlphaFoldDB" id="A0A9D1Q6T4"/>
<sequence length="79" mass="9092">MKLKYLASLLTIVFLTGCNINLTEEGIRDAARSSANTNNSFCDDHGGKTFFKDGQWYCRLPQKTIMNTQVPYEYLENEY</sequence>
<evidence type="ECO:0000313" key="2">
    <source>
        <dbReference type="Proteomes" id="UP000823934"/>
    </source>
</evidence>
<reference evidence="1" key="1">
    <citation type="journal article" date="2021" name="PeerJ">
        <title>Extensive microbial diversity within the chicken gut microbiome revealed by metagenomics and culture.</title>
        <authorList>
            <person name="Gilroy R."/>
            <person name="Ravi A."/>
            <person name="Getino M."/>
            <person name="Pursley I."/>
            <person name="Horton D.L."/>
            <person name="Alikhan N.F."/>
            <person name="Baker D."/>
            <person name="Gharbi K."/>
            <person name="Hall N."/>
            <person name="Watson M."/>
            <person name="Adriaenssens E.M."/>
            <person name="Foster-Nyarko E."/>
            <person name="Jarju S."/>
            <person name="Secka A."/>
            <person name="Antonio M."/>
            <person name="Oren A."/>
            <person name="Chaudhuri R.R."/>
            <person name="La Ragione R."/>
            <person name="Hildebrand F."/>
            <person name="Pallen M.J."/>
        </authorList>
    </citation>
    <scope>NUCLEOTIDE SEQUENCE</scope>
    <source>
        <strain evidence="1">CHK160-9182</strain>
    </source>
</reference>
<proteinExistence type="predicted"/>
<evidence type="ECO:0008006" key="3">
    <source>
        <dbReference type="Google" id="ProtNLM"/>
    </source>
</evidence>
<name>A0A9D1Q6T4_9GAMM</name>
<evidence type="ECO:0000313" key="1">
    <source>
        <dbReference type="EMBL" id="HIW07538.1"/>
    </source>
</evidence>
<dbReference type="EMBL" id="DXHP01000204">
    <property type="protein sequence ID" value="HIW07538.1"/>
    <property type="molecule type" value="Genomic_DNA"/>
</dbReference>